<proteinExistence type="predicted"/>
<name>A0ACB9DIJ5_ARCLA</name>
<dbReference type="Proteomes" id="UP001055879">
    <property type="component" value="Linkage Group LG03"/>
</dbReference>
<evidence type="ECO:0000313" key="2">
    <source>
        <dbReference type="Proteomes" id="UP001055879"/>
    </source>
</evidence>
<accession>A0ACB9DIJ5</accession>
<reference evidence="1 2" key="2">
    <citation type="journal article" date="2022" name="Mol. Ecol. Resour.">
        <title>The genomes of chicory, endive, great burdock and yacon provide insights into Asteraceae paleo-polyploidization history and plant inulin production.</title>
        <authorList>
            <person name="Fan W."/>
            <person name="Wang S."/>
            <person name="Wang H."/>
            <person name="Wang A."/>
            <person name="Jiang F."/>
            <person name="Liu H."/>
            <person name="Zhao H."/>
            <person name="Xu D."/>
            <person name="Zhang Y."/>
        </authorList>
    </citation>
    <scope>NUCLEOTIDE SEQUENCE [LARGE SCALE GENOMIC DNA]</scope>
    <source>
        <strain evidence="2">cv. Niubang</strain>
    </source>
</reference>
<protein>
    <submittedName>
        <fullName evidence="1">Uncharacterized protein</fullName>
    </submittedName>
</protein>
<evidence type="ECO:0000313" key="1">
    <source>
        <dbReference type="EMBL" id="KAI3746178.1"/>
    </source>
</evidence>
<keyword evidence="2" id="KW-1185">Reference proteome</keyword>
<sequence>MFHDHFSSHGITFRFSCPHTSQQNGKSKRMIRTVNNMMRTLLFHSRLPPTFWPEALHMVSHLLNILPSASISNDTPHYRLFRRHPTYDHLRVFGCLCFPRLHLTHKLQPRSSPCIFLGYPSYHRGFRCYDLSTRKIIISRHVTFDETIFPYGSVTPTKPPSYDFLSDTDASPILRQILQPSQAPNPTPPNTDPDPPIHDSAPDPAVEDETPIPSPPPSPSQSLPRGHSMNTRSKSGIFKPTHRLNLHSTSISSVPRSHLQALQDPNWHKAMNEEYNALITNGTWVLVPRPPDANVVRSMWLFKRKFNADGSLSRYKVRLVATGRSQQQGIDCDETFSPVVKPATIRTILSLAISRHWPIHQLDVKNAFLHGHLQETVYMHQTPGFRYPQHPDHVCHLQRSLYGLKQAPRAWYQRFAQHALRMGFQHSRTDSSLFTYHQATGTAYLLLYVDDIVLTASSASLLQAIIAQLSREFSMTDLGALNYFLGISATRTSQGLFLSQRKYATEILERANMLQCNPARTPAEPILKLNATGPPVADPSMYRSLAGALQYLTFTRPDISFAVQQICLGTLDHGLQLHVSPGSDLIAYFDADWGGCPVSRRSTSGYCVFLGENLVSWSSKRQGVISRSSAEAEYRGVANAVAETCWVRNLLRELRCPPAKATIVYCDNISSVYMSSNPVQHQRTKHIEINIHFVRDQVARGLVRVLHVPSSAQYADIFTKGLPSQLFNEFKTSVNVRNSPPDQTAGGCYRKAISFGRMKFSAKFQLIFQLIKGAIFIMFVSILVILIALPNMILQDIIVCILDFMPTCWGLLLGSVRTLARGYGIVMGLLLFTPVAFLAWFPFVSKFQICMLFNQAFRRGLQISRILGGHRKDRLARSK</sequence>
<reference evidence="2" key="1">
    <citation type="journal article" date="2022" name="Mol. Ecol. Resour.">
        <title>The genomes of chicory, endive, great burdock and yacon provide insights into Asteraceae palaeo-polyploidization history and plant inulin production.</title>
        <authorList>
            <person name="Fan W."/>
            <person name="Wang S."/>
            <person name="Wang H."/>
            <person name="Wang A."/>
            <person name="Jiang F."/>
            <person name="Liu H."/>
            <person name="Zhao H."/>
            <person name="Xu D."/>
            <person name="Zhang Y."/>
        </authorList>
    </citation>
    <scope>NUCLEOTIDE SEQUENCE [LARGE SCALE GENOMIC DNA]</scope>
    <source>
        <strain evidence="2">cv. Niubang</strain>
    </source>
</reference>
<gene>
    <name evidence="1" type="ORF">L6452_08601</name>
</gene>
<dbReference type="EMBL" id="CM042049">
    <property type="protein sequence ID" value="KAI3746178.1"/>
    <property type="molecule type" value="Genomic_DNA"/>
</dbReference>
<comment type="caution">
    <text evidence="1">The sequence shown here is derived from an EMBL/GenBank/DDBJ whole genome shotgun (WGS) entry which is preliminary data.</text>
</comment>
<organism evidence="1 2">
    <name type="scientific">Arctium lappa</name>
    <name type="common">Greater burdock</name>
    <name type="synonym">Lappa major</name>
    <dbReference type="NCBI Taxonomy" id="4217"/>
    <lineage>
        <taxon>Eukaryota</taxon>
        <taxon>Viridiplantae</taxon>
        <taxon>Streptophyta</taxon>
        <taxon>Embryophyta</taxon>
        <taxon>Tracheophyta</taxon>
        <taxon>Spermatophyta</taxon>
        <taxon>Magnoliopsida</taxon>
        <taxon>eudicotyledons</taxon>
        <taxon>Gunneridae</taxon>
        <taxon>Pentapetalae</taxon>
        <taxon>asterids</taxon>
        <taxon>campanulids</taxon>
        <taxon>Asterales</taxon>
        <taxon>Asteraceae</taxon>
        <taxon>Carduoideae</taxon>
        <taxon>Cardueae</taxon>
        <taxon>Arctiinae</taxon>
        <taxon>Arctium</taxon>
    </lineage>
</organism>